<dbReference type="EMBL" id="PGCI01000693">
    <property type="protein sequence ID" value="PLW20794.1"/>
    <property type="molecule type" value="Genomic_DNA"/>
</dbReference>
<sequence length="104" mass="11778">MLPEPDPPDFAGHPGSGQRVNFLDRTRTRLLNNRARVDRVWIRVGDLAALYLLVGALRCLTGTSRALTAYILQDSEFTAKFTLSHHSKDHQYSNEAEDMDKSTY</sequence>
<dbReference type="Proteomes" id="UP000235392">
    <property type="component" value="Unassembled WGS sequence"/>
</dbReference>
<protein>
    <submittedName>
        <fullName evidence="2">Uncharacterized protein</fullName>
    </submittedName>
</protein>
<evidence type="ECO:0000313" key="3">
    <source>
        <dbReference type="Proteomes" id="UP000235392"/>
    </source>
</evidence>
<dbReference type="AlphaFoldDB" id="A0A2N5T5P1"/>
<accession>A0A2N5T5P1</accession>
<evidence type="ECO:0000313" key="2">
    <source>
        <dbReference type="EMBL" id="PLW20794.1"/>
    </source>
</evidence>
<evidence type="ECO:0000256" key="1">
    <source>
        <dbReference type="SAM" id="MobiDB-lite"/>
    </source>
</evidence>
<name>A0A2N5T5P1_9BASI</name>
<organism evidence="2 3">
    <name type="scientific">Puccinia coronata f. sp. avenae</name>
    <dbReference type="NCBI Taxonomy" id="200324"/>
    <lineage>
        <taxon>Eukaryota</taxon>
        <taxon>Fungi</taxon>
        <taxon>Dikarya</taxon>
        <taxon>Basidiomycota</taxon>
        <taxon>Pucciniomycotina</taxon>
        <taxon>Pucciniomycetes</taxon>
        <taxon>Pucciniales</taxon>
        <taxon>Pucciniaceae</taxon>
        <taxon>Puccinia</taxon>
    </lineage>
</organism>
<reference evidence="2 3" key="1">
    <citation type="submission" date="2017-11" db="EMBL/GenBank/DDBJ databases">
        <title>De novo assembly and phasing of dikaryotic genomes from two isolates of Puccinia coronata f. sp. avenae, the causal agent of oat crown rust.</title>
        <authorList>
            <person name="Miller M.E."/>
            <person name="Zhang Y."/>
            <person name="Omidvar V."/>
            <person name="Sperschneider J."/>
            <person name="Schwessinger B."/>
            <person name="Raley C."/>
            <person name="Palmer J.M."/>
            <person name="Garnica D."/>
            <person name="Upadhyaya N."/>
            <person name="Rathjen J."/>
            <person name="Taylor J.M."/>
            <person name="Park R.F."/>
            <person name="Dodds P.N."/>
            <person name="Hirsch C.D."/>
            <person name="Kianian S.F."/>
            <person name="Figueroa M."/>
        </authorList>
    </citation>
    <scope>NUCLEOTIDE SEQUENCE [LARGE SCALE GENOMIC DNA]</scope>
    <source>
        <strain evidence="2">12SD80</strain>
    </source>
</reference>
<gene>
    <name evidence="2" type="ORF">PCASD_13580</name>
</gene>
<proteinExistence type="predicted"/>
<comment type="caution">
    <text evidence="2">The sequence shown here is derived from an EMBL/GenBank/DDBJ whole genome shotgun (WGS) entry which is preliminary data.</text>
</comment>
<feature type="region of interest" description="Disordered" evidence="1">
    <location>
        <begin position="1"/>
        <end position="20"/>
    </location>
</feature>